<keyword evidence="1" id="KW-1133">Transmembrane helix</keyword>
<accession>A0AAE3VXA6</accession>
<sequence>MQTAYLLSGNLWAAGTIFFGLWLIPMGVCVLRSGRMPAMLGRLLIVGGPLYVLSAFTPHLLPGLPQLTGLLALPASAGEFWMIACLLIRGVRTPAPAAASA</sequence>
<dbReference type="EMBL" id="JAUSUZ010000001">
    <property type="protein sequence ID" value="MDQ0365390.1"/>
    <property type="molecule type" value="Genomic_DNA"/>
</dbReference>
<comment type="caution">
    <text evidence="2">The sequence shown here is derived from an EMBL/GenBank/DDBJ whole genome shotgun (WGS) entry which is preliminary data.</text>
</comment>
<keyword evidence="1" id="KW-0812">Transmembrane</keyword>
<dbReference type="InterPro" id="IPR025495">
    <property type="entry name" value="DUF4386"/>
</dbReference>
<evidence type="ECO:0000256" key="1">
    <source>
        <dbReference type="SAM" id="Phobius"/>
    </source>
</evidence>
<keyword evidence="1" id="KW-0472">Membrane</keyword>
<keyword evidence="3" id="KW-1185">Reference proteome</keyword>
<gene>
    <name evidence="2" type="ORF">J2S42_002059</name>
</gene>
<organism evidence="2 3">
    <name type="scientific">Catenuloplanes indicus</name>
    <dbReference type="NCBI Taxonomy" id="137267"/>
    <lineage>
        <taxon>Bacteria</taxon>
        <taxon>Bacillati</taxon>
        <taxon>Actinomycetota</taxon>
        <taxon>Actinomycetes</taxon>
        <taxon>Micromonosporales</taxon>
        <taxon>Micromonosporaceae</taxon>
        <taxon>Catenuloplanes</taxon>
    </lineage>
</organism>
<feature type="transmembrane region" description="Helical" evidence="1">
    <location>
        <begin position="67"/>
        <end position="88"/>
    </location>
</feature>
<feature type="transmembrane region" description="Helical" evidence="1">
    <location>
        <begin position="43"/>
        <end position="61"/>
    </location>
</feature>
<evidence type="ECO:0000313" key="3">
    <source>
        <dbReference type="Proteomes" id="UP001240236"/>
    </source>
</evidence>
<protein>
    <recommendedName>
        <fullName evidence="4">DUF4386 family protein</fullName>
    </recommendedName>
</protein>
<feature type="transmembrane region" description="Helical" evidence="1">
    <location>
        <begin position="12"/>
        <end position="31"/>
    </location>
</feature>
<dbReference type="Pfam" id="PF14329">
    <property type="entry name" value="DUF4386"/>
    <property type="match status" value="1"/>
</dbReference>
<reference evidence="2 3" key="1">
    <citation type="submission" date="2023-07" db="EMBL/GenBank/DDBJ databases">
        <title>Sequencing the genomes of 1000 actinobacteria strains.</title>
        <authorList>
            <person name="Klenk H.-P."/>
        </authorList>
    </citation>
    <scope>NUCLEOTIDE SEQUENCE [LARGE SCALE GENOMIC DNA]</scope>
    <source>
        <strain evidence="2 3">DSM 44709</strain>
    </source>
</reference>
<evidence type="ECO:0000313" key="2">
    <source>
        <dbReference type="EMBL" id="MDQ0365390.1"/>
    </source>
</evidence>
<evidence type="ECO:0008006" key="4">
    <source>
        <dbReference type="Google" id="ProtNLM"/>
    </source>
</evidence>
<name>A0AAE3VXA6_9ACTN</name>
<dbReference type="Proteomes" id="UP001240236">
    <property type="component" value="Unassembled WGS sequence"/>
</dbReference>
<dbReference type="AlphaFoldDB" id="A0AAE3VXA6"/>
<proteinExistence type="predicted"/>